<name>A0A3A8FWY1_9GAMM</name>
<reference evidence="6 7" key="1">
    <citation type="submission" date="2018-09" db="EMBL/GenBank/DDBJ databases">
        <title>The draft genome of Acinetobacter spp. strains.</title>
        <authorList>
            <person name="Qin J."/>
            <person name="Feng Y."/>
            <person name="Zong Z."/>
        </authorList>
    </citation>
    <scope>NUCLEOTIDE SEQUENCE [LARGE SCALE GENOMIC DNA]</scope>
    <source>
        <strain evidence="6 7">WCHAc060002</strain>
    </source>
</reference>
<dbReference type="InterPro" id="IPR005053">
    <property type="entry name" value="MobA_MobL"/>
</dbReference>
<evidence type="ECO:0000256" key="2">
    <source>
        <dbReference type="ARBA" id="ARBA00022971"/>
    </source>
</evidence>
<feature type="non-terminal residue" evidence="6">
    <location>
        <position position="1"/>
    </location>
</feature>
<evidence type="ECO:0000256" key="3">
    <source>
        <dbReference type="SAM" id="Coils"/>
    </source>
</evidence>
<dbReference type="Proteomes" id="UP000281084">
    <property type="component" value="Unassembled WGS sequence"/>
</dbReference>
<dbReference type="Pfam" id="PF03389">
    <property type="entry name" value="MobA_MobL"/>
    <property type="match status" value="1"/>
</dbReference>
<feature type="compositionally biased region" description="Basic and acidic residues" evidence="4">
    <location>
        <begin position="390"/>
        <end position="399"/>
    </location>
</feature>
<feature type="compositionally biased region" description="Polar residues" evidence="4">
    <location>
        <begin position="218"/>
        <end position="228"/>
    </location>
</feature>
<evidence type="ECO:0000256" key="1">
    <source>
        <dbReference type="ARBA" id="ARBA00010873"/>
    </source>
</evidence>
<comment type="similarity">
    <text evidence="1">Belongs to the MobA/MobL family.</text>
</comment>
<feature type="region of interest" description="Disordered" evidence="4">
    <location>
        <begin position="366"/>
        <end position="399"/>
    </location>
</feature>
<protein>
    <recommendedName>
        <fullName evidence="5">MobA/MobL protein domain-containing protein</fullName>
    </recommendedName>
</protein>
<evidence type="ECO:0000313" key="6">
    <source>
        <dbReference type="EMBL" id="RKG47184.1"/>
    </source>
</evidence>
<feature type="region of interest" description="Disordered" evidence="4">
    <location>
        <begin position="209"/>
        <end position="228"/>
    </location>
</feature>
<dbReference type="RefSeq" id="WP_120368451.1">
    <property type="nucleotide sequence ID" value="NZ_RAXZ01000068.1"/>
</dbReference>
<keyword evidence="3" id="KW-0175">Coiled coil</keyword>
<dbReference type="Gene3D" id="3.30.930.30">
    <property type="match status" value="1"/>
</dbReference>
<accession>A0A3A8FWY1</accession>
<organism evidence="6 7">
    <name type="scientific">Acinetobacter cumulans</name>
    <dbReference type="NCBI Taxonomy" id="2136182"/>
    <lineage>
        <taxon>Bacteria</taxon>
        <taxon>Pseudomonadati</taxon>
        <taxon>Pseudomonadota</taxon>
        <taxon>Gammaproteobacteria</taxon>
        <taxon>Moraxellales</taxon>
        <taxon>Moraxellaceae</taxon>
        <taxon>Acinetobacter</taxon>
    </lineage>
</organism>
<dbReference type="EMBL" id="RAXZ01000068">
    <property type="protein sequence ID" value="RKG47184.1"/>
    <property type="molecule type" value="Genomic_DNA"/>
</dbReference>
<evidence type="ECO:0000256" key="4">
    <source>
        <dbReference type="SAM" id="MobiDB-lite"/>
    </source>
</evidence>
<comment type="caution">
    <text evidence="6">The sequence shown here is derived from an EMBL/GenBank/DDBJ whole genome shotgun (WGS) entry which is preliminary data.</text>
</comment>
<gene>
    <name evidence="6" type="ORF">D7V64_17040</name>
</gene>
<evidence type="ECO:0000259" key="5">
    <source>
        <dbReference type="Pfam" id="PF03389"/>
    </source>
</evidence>
<feature type="coiled-coil region" evidence="3">
    <location>
        <begin position="231"/>
        <end position="293"/>
    </location>
</feature>
<proteinExistence type="inferred from homology"/>
<keyword evidence="2" id="KW-0184">Conjugation</keyword>
<sequence>FEIAFPHELNQQQRQSMLNELCQDIVKRHGVVVDAAIHAPHTKSGSDERNYHAHIMFTTRSIDEHGNLGKKTREFNDNGKQEVEFWRENFADLANKHLARAGYLSEVDHRSFADQGIDLEATWHEGVAVTAMKRRYEREQLKPVEERNPKIIMPTIALENDAIRARNAEKLEYEQIIKGLDQEIIATNSVIADLKRSQLNEINQDHTELHKNQENGLKRNSAQSTSIQNTYQEAKDRLTLLNQQIEQLENNEPPAKKFGLFANKDHENWKETLKNLKDDREKTQNQVDQLIIQQMKNPENHLSKGFSQKTKEESKKLDFENVYRQLNQEQKQAYNALKSALLERFNGSQLELKLKQVQDKFIEKYQENPNFEMPKPEPQRPQQQDFVRGAIKDDPQKGR</sequence>
<dbReference type="AlphaFoldDB" id="A0A3A8FWY1"/>
<evidence type="ECO:0000313" key="7">
    <source>
        <dbReference type="Proteomes" id="UP000281084"/>
    </source>
</evidence>
<feature type="domain" description="MobA/MobL protein" evidence="5">
    <location>
        <begin position="1"/>
        <end position="135"/>
    </location>
</feature>